<gene>
    <name evidence="2" type="ORF">H8R92_01090</name>
</gene>
<dbReference type="AlphaFoldDB" id="A0A8I0A441"/>
<proteinExistence type="predicted"/>
<reference evidence="2" key="1">
    <citation type="submission" date="2020-08" db="EMBL/GenBank/DDBJ databases">
        <title>Genome public.</title>
        <authorList>
            <person name="Liu C."/>
            <person name="Sun Q."/>
        </authorList>
    </citation>
    <scope>NUCLEOTIDE SEQUENCE</scope>
    <source>
        <strain evidence="2">NSJ-42</strain>
    </source>
</reference>
<dbReference type="Proteomes" id="UP000662088">
    <property type="component" value="Unassembled WGS sequence"/>
</dbReference>
<name>A0A8I0A441_9CLOT</name>
<dbReference type="EMBL" id="JACOOQ010000001">
    <property type="protein sequence ID" value="MBC5639044.1"/>
    <property type="molecule type" value="Genomic_DNA"/>
</dbReference>
<feature type="coiled-coil region" evidence="1">
    <location>
        <begin position="178"/>
        <end position="205"/>
    </location>
</feature>
<organism evidence="2 3">
    <name type="scientific">Clostridium lentum</name>
    <dbReference type="NCBI Taxonomy" id="2763037"/>
    <lineage>
        <taxon>Bacteria</taxon>
        <taxon>Bacillati</taxon>
        <taxon>Bacillota</taxon>
        <taxon>Clostridia</taxon>
        <taxon>Eubacteriales</taxon>
        <taxon>Clostridiaceae</taxon>
        <taxon>Clostridium</taxon>
    </lineage>
</organism>
<dbReference type="RefSeq" id="WP_186834457.1">
    <property type="nucleotide sequence ID" value="NZ_JACOOQ010000001.1"/>
</dbReference>
<accession>A0A8I0A441</accession>
<evidence type="ECO:0000313" key="3">
    <source>
        <dbReference type="Proteomes" id="UP000662088"/>
    </source>
</evidence>
<protein>
    <recommendedName>
        <fullName evidence="4">Flagellar hook-length control protein FliK</fullName>
    </recommendedName>
</protein>
<sequence>MSFRGGYEFNQGDTLKGRVIKEDSQSNKVTIKLTNGMEIEAELQGEVDLKGGLLNFEVAELKDNMLFLKLTANNTEVINEEIAKESIDEIMNFILKEGLKKEDYNMLKAMVKYNIPLTRENITTVKSIMEFSDKMNNNPVEIKNFINSYLNSRDIAANSKEGVYVSQKLYEFFEAFSKTNLQEVLLFLENDIEFTKENLESFNKLFNNENAMEKVINEVNEKLGNAIAIEDNTLNREILEKTLKQEYSKDVIDYKNNSNNDINDMKEVKDIKNINDIKDIKDITDNNINNSSILSKSSTGKTIQATLIKESSKDNIINDGAKSDFFMEDDVKEIIKVLKNENKSMVNENKSELNINKEVLRESILKHTGKEVRLNDAEAKLLEVIINKDEIKDKEINFIKNLFNSVESRQKGEEKELKSNDIRENIFSISKDLSKNITEKSEGAKEVIRNIISNLKESDENSSQILNIMKNSINDLKLFNKINDQYYCLDVPINFKENEYPCKLIIKDDRKEGKSIDSSNFKVAISVKTVKLGTVDALLNVKNRNIDLQLKCDKSVMNLFVISKEKLKEIVESSGFSTKIEIVERTEELQLSSCREFFNDNNIAAVDITV</sequence>
<keyword evidence="3" id="KW-1185">Reference proteome</keyword>
<evidence type="ECO:0008006" key="4">
    <source>
        <dbReference type="Google" id="ProtNLM"/>
    </source>
</evidence>
<keyword evidence="1" id="KW-0175">Coiled coil</keyword>
<evidence type="ECO:0000256" key="1">
    <source>
        <dbReference type="SAM" id="Coils"/>
    </source>
</evidence>
<comment type="caution">
    <text evidence="2">The sequence shown here is derived from an EMBL/GenBank/DDBJ whole genome shotgun (WGS) entry which is preliminary data.</text>
</comment>
<evidence type="ECO:0000313" key="2">
    <source>
        <dbReference type="EMBL" id="MBC5639044.1"/>
    </source>
</evidence>